<protein>
    <submittedName>
        <fullName evidence="1">Uncharacterized protein</fullName>
    </submittedName>
</protein>
<sequence length="45" mass="5259">MKSRSFYNMKGNKQNCTAMVFHRSSAYLLFSKWSRTGLKKVLKKG</sequence>
<organism evidence="1">
    <name type="scientific">Arundo donax</name>
    <name type="common">Giant reed</name>
    <name type="synonym">Donax arundinaceus</name>
    <dbReference type="NCBI Taxonomy" id="35708"/>
    <lineage>
        <taxon>Eukaryota</taxon>
        <taxon>Viridiplantae</taxon>
        <taxon>Streptophyta</taxon>
        <taxon>Embryophyta</taxon>
        <taxon>Tracheophyta</taxon>
        <taxon>Spermatophyta</taxon>
        <taxon>Magnoliopsida</taxon>
        <taxon>Liliopsida</taxon>
        <taxon>Poales</taxon>
        <taxon>Poaceae</taxon>
        <taxon>PACMAD clade</taxon>
        <taxon>Arundinoideae</taxon>
        <taxon>Arundineae</taxon>
        <taxon>Arundo</taxon>
    </lineage>
</organism>
<accession>A0A0A9B3N2</accession>
<name>A0A0A9B3N2_ARUDO</name>
<reference evidence="1" key="1">
    <citation type="submission" date="2014-09" db="EMBL/GenBank/DDBJ databases">
        <authorList>
            <person name="Magalhaes I.L.F."/>
            <person name="Oliveira U."/>
            <person name="Santos F.R."/>
            <person name="Vidigal T.H.D.A."/>
            <person name="Brescovit A.D."/>
            <person name="Santos A.J."/>
        </authorList>
    </citation>
    <scope>NUCLEOTIDE SEQUENCE</scope>
    <source>
        <tissue evidence="1">Shoot tissue taken approximately 20 cm above the soil surface</tissue>
    </source>
</reference>
<proteinExistence type="predicted"/>
<evidence type="ECO:0000313" key="1">
    <source>
        <dbReference type="EMBL" id="JAD55780.1"/>
    </source>
</evidence>
<dbReference type="EMBL" id="GBRH01242115">
    <property type="protein sequence ID" value="JAD55780.1"/>
    <property type="molecule type" value="Transcribed_RNA"/>
</dbReference>
<dbReference type="AlphaFoldDB" id="A0A0A9B3N2"/>
<reference evidence="1" key="2">
    <citation type="journal article" date="2015" name="Data Brief">
        <title>Shoot transcriptome of the giant reed, Arundo donax.</title>
        <authorList>
            <person name="Barrero R.A."/>
            <person name="Guerrero F.D."/>
            <person name="Moolhuijzen P."/>
            <person name="Goolsby J.A."/>
            <person name="Tidwell J."/>
            <person name="Bellgard S.E."/>
            <person name="Bellgard M.I."/>
        </authorList>
    </citation>
    <scope>NUCLEOTIDE SEQUENCE</scope>
    <source>
        <tissue evidence="1">Shoot tissue taken approximately 20 cm above the soil surface</tissue>
    </source>
</reference>